<evidence type="ECO:0000313" key="2">
    <source>
        <dbReference type="Proteomes" id="UP000183983"/>
    </source>
</evidence>
<organism evidence="1 2">
    <name type="scientific">Pseudomonas asturiensis</name>
    <dbReference type="NCBI Taxonomy" id="1190415"/>
    <lineage>
        <taxon>Bacteria</taxon>
        <taxon>Pseudomonadati</taxon>
        <taxon>Pseudomonadota</taxon>
        <taxon>Gammaproteobacteria</taxon>
        <taxon>Pseudomonadales</taxon>
        <taxon>Pseudomonadaceae</taxon>
        <taxon>Pseudomonas</taxon>
    </lineage>
</organism>
<proteinExistence type="predicted"/>
<sequence length="62" mass="6736">MTVGFVCKAKLTQQMASSLDGLCPWDLLHTEKPLGPILRGGHMPYPDLVDLSARGALKMVAR</sequence>
<protein>
    <submittedName>
        <fullName evidence="1">Uncharacterized protein</fullName>
    </submittedName>
</protein>
<name>A0A1M7LSJ6_9PSED</name>
<accession>A0A1M7LSJ6</accession>
<evidence type="ECO:0000313" key="1">
    <source>
        <dbReference type="EMBL" id="SHM80704.1"/>
    </source>
</evidence>
<dbReference type="EMBL" id="FRDA01000003">
    <property type="protein sequence ID" value="SHM80704.1"/>
    <property type="molecule type" value="Genomic_DNA"/>
</dbReference>
<dbReference type="Proteomes" id="UP000183983">
    <property type="component" value="Unassembled WGS sequence"/>
</dbReference>
<dbReference type="AlphaFoldDB" id="A0A1M7LSJ6"/>
<reference evidence="1 2" key="1">
    <citation type="submission" date="2016-11" db="EMBL/GenBank/DDBJ databases">
        <authorList>
            <person name="Jaros S."/>
            <person name="Januszkiewicz K."/>
            <person name="Wedrychowicz H."/>
        </authorList>
    </citation>
    <scope>NUCLEOTIDE SEQUENCE [LARGE SCALE GENOMIC DNA]</scope>
    <source>
        <strain evidence="1 2">LMG 26898</strain>
    </source>
</reference>
<gene>
    <name evidence="1" type="ORF">SAMN05216593_103260</name>
</gene>